<dbReference type="InterPro" id="IPR050710">
    <property type="entry name" value="Band7/mec-2_domain"/>
</dbReference>
<dbReference type="AlphaFoldDB" id="A0A2G5CC31"/>
<evidence type="ECO:0000313" key="2">
    <source>
        <dbReference type="Proteomes" id="UP000230069"/>
    </source>
</evidence>
<dbReference type="OrthoDB" id="1689270at2759"/>
<protein>
    <submittedName>
        <fullName evidence="1">Uncharacterized protein</fullName>
    </submittedName>
</protein>
<gene>
    <name evidence="1" type="ORF">AQUCO_06900002v1</name>
</gene>
<dbReference type="PANTHER" id="PTHR43327">
    <property type="entry name" value="STOMATIN-LIKE PROTEIN 2, MITOCHONDRIAL"/>
    <property type="match status" value="1"/>
</dbReference>
<dbReference type="InParanoid" id="A0A2G5CC31"/>
<dbReference type="PANTHER" id="PTHR43327:SF10">
    <property type="entry name" value="STOMATIN-LIKE PROTEIN 2, MITOCHONDRIAL"/>
    <property type="match status" value="1"/>
</dbReference>
<dbReference type="Proteomes" id="UP000230069">
    <property type="component" value="Unassembled WGS sequence"/>
</dbReference>
<dbReference type="EMBL" id="KZ305086">
    <property type="protein sequence ID" value="PIA28427.1"/>
    <property type="molecule type" value="Genomic_DNA"/>
</dbReference>
<sequence>MICLIHIKYYPSSVSLIYYFSTKLYNTDNVFVTVVASIQYRVLADKASDAYYKLNNTRAQIQAYVFDDSSPLQLLSSSTSQFHLKYVAIVSFITFECLEQSITYLIWISEWLSAYIYDTSYLDVVWSRCTWQIVCIVKWLSKDVMDMVLITQYFDTMKEIGASSKSSSVFIPHGPGAVKDIASQIREGLLQGEAGSHH</sequence>
<reference evidence="1 2" key="1">
    <citation type="submission" date="2017-09" db="EMBL/GenBank/DDBJ databases">
        <title>WGS assembly of Aquilegia coerulea Goldsmith.</title>
        <authorList>
            <person name="Hodges S."/>
            <person name="Kramer E."/>
            <person name="Nordborg M."/>
            <person name="Tomkins J."/>
            <person name="Borevitz J."/>
            <person name="Derieg N."/>
            <person name="Yan J."/>
            <person name="Mihaltcheva S."/>
            <person name="Hayes R.D."/>
            <person name="Rokhsar D."/>
        </authorList>
    </citation>
    <scope>NUCLEOTIDE SEQUENCE [LARGE SCALE GENOMIC DNA]</scope>
    <source>
        <strain evidence="2">cv. Goldsmith</strain>
    </source>
</reference>
<name>A0A2G5CC31_AQUCA</name>
<proteinExistence type="predicted"/>
<dbReference type="STRING" id="218851.A0A2G5CC31"/>
<keyword evidence="2" id="KW-1185">Reference proteome</keyword>
<evidence type="ECO:0000313" key="1">
    <source>
        <dbReference type="EMBL" id="PIA28427.1"/>
    </source>
</evidence>
<accession>A0A2G5CC31</accession>
<organism evidence="1 2">
    <name type="scientific">Aquilegia coerulea</name>
    <name type="common">Rocky mountain columbine</name>
    <dbReference type="NCBI Taxonomy" id="218851"/>
    <lineage>
        <taxon>Eukaryota</taxon>
        <taxon>Viridiplantae</taxon>
        <taxon>Streptophyta</taxon>
        <taxon>Embryophyta</taxon>
        <taxon>Tracheophyta</taxon>
        <taxon>Spermatophyta</taxon>
        <taxon>Magnoliopsida</taxon>
        <taxon>Ranunculales</taxon>
        <taxon>Ranunculaceae</taxon>
        <taxon>Thalictroideae</taxon>
        <taxon>Aquilegia</taxon>
    </lineage>
</organism>